<sequence>MELLINQVGYDCDGHKIALLQAAADADLSGQVRLLREDDGQILFEAQLQAASQVPGWQGRAFWQADFSAFTRAGQYRLEAVTTERGDASPRLTRSPRFAIGPQLLSRSCLSDVVHYFKGQRASGAFERADRAARLFGSEQRRDVHGGWFDASGDMSKYLSHLSYANYLNPQQTPLVVWSLLKCRELLSTRTDIDSLNLCKRLNDEALHGADFLCRMQDESGFFYMTLFDQWSKDPEQRELCAYATQQGRKSSDWQAGFRQGGGLAIAALARAARESMAGDFDASRYANAASSGYLHLREHNLAYLDDGRENIIDDYCALLAAVELTKTLGAEWLAEARDRAGRLCARQRPHPKLGHYWSANDDGSRPYYHAAEAGLPVLALLEYLAVEPDPARQTAVRAVVQQALAAELALAAQAGNPFALARQYVKGVDEAPRVSFFMPHHNESGYWWQGENARLASLAAMAFAAARSLPSPPQHQPLLSFGQRQLDWILGQNPFNACMLAGHGINNPSYTAGYPNALGGICNGITAGFEDEADIAFIPEQYKDRLDQNWRWGEQWIPHAAWFALAICWQSAPGGSHD</sequence>
<dbReference type="InterPro" id="IPR014756">
    <property type="entry name" value="Ig_E-set"/>
</dbReference>
<dbReference type="GO" id="GO:0000272">
    <property type="term" value="P:polysaccharide catabolic process"/>
    <property type="evidence" value="ECO:0007669"/>
    <property type="project" value="UniProtKB-KW"/>
</dbReference>
<dbReference type="GO" id="GO:0008810">
    <property type="term" value="F:cellulase activity"/>
    <property type="evidence" value="ECO:0007669"/>
    <property type="project" value="InterPro"/>
</dbReference>
<dbReference type="InterPro" id="IPR013783">
    <property type="entry name" value="Ig-like_fold"/>
</dbReference>
<evidence type="ECO:0000256" key="1">
    <source>
        <dbReference type="ARBA" id="ARBA00007072"/>
    </source>
</evidence>
<keyword evidence="2" id="KW-0119">Carbohydrate metabolism</keyword>
<evidence type="ECO:0000313" key="7">
    <source>
        <dbReference type="Proteomes" id="UP001056890"/>
    </source>
</evidence>
<accession>A0AAE9SCX6</accession>
<dbReference type="Pfam" id="PF00759">
    <property type="entry name" value="Glyco_hydro_9"/>
    <property type="match status" value="1"/>
</dbReference>
<dbReference type="SUPFAM" id="SSF48208">
    <property type="entry name" value="Six-hairpin glycosidases"/>
    <property type="match status" value="1"/>
</dbReference>
<dbReference type="InterPro" id="IPR004197">
    <property type="entry name" value="Cellulase_Ig-like"/>
</dbReference>
<keyword evidence="6" id="KW-0378">Hydrolase</keyword>
<feature type="domain" description="Glycoside hydrolase family 9" evidence="4">
    <location>
        <begin position="109"/>
        <end position="510"/>
    </location>
</feature>
<evidence type="ECO:0000313" key="6">
    <source>
        <dbReference type="EMBL" id="USV58673.1"/>
    </source>
</evidence>
<feature type="domain" description="Cellulase Ig-like" evidence="5">
    <location>
        <begin position="4"/>
        <end position="81"/>
    </location>
</feature>
<dbReference type="AlphaFoldDB" id="A0AAE9SCX6"/>
<dbReference type="InterPro" id="IPR012341">
    <property type="entry name" value="6hp_glycosidase-like_sf"/>
</dbReference>
<evidence type="ECO:0000256" key="3">
    <source>
        <dbReference type="ARBA" id="ARBA00023326"/>
    </source>
</evidence>
<evidence type="ECO:0000259" key="4">
    <source>
        <dbReference type="Pfam" id="PF00759"/>
    </source>
</evidence>
<dbReference type="EMBL" id="CP099717">
    <property type="protein sequence ID" value="USV58673.1"/>
    <property type="molecule type" value="Genomic_DNA"/>
</dbReference>
<dbReference type="Proteomes" id="UP001056890">
    <property type="component" value="Chromosome"/>
</dbReference>
<organism evidence="6 7">
    <name type="scientific">Aeromonas encheleia</name>
    <dbReference type="NCBI Taxonomy" id="73010"/>
    <lineage>
        <taxon>Bacteria</taxon>
        <taxon>Pseudomonadati</taxon>
        <taxon>Pseudomonadota</taxon>
        <taxon>Gammaproteobacteria</taxon>
        <taxon>Aeromonadales</taxon>
        <taxon>Aeromonadaceae</taxon>
        <taxon>Aeromonas</taxon>
    </lineage>
</organism>
<dbReference type="InterPro" id="IPR008928">
    <property type="entry name" value="6-hairpin_glycosidase_sf"/>
</dbReference>
<proteinExistence type="inferred from homology"/>
<dbReference type="Gene3D" id="1.50.10.10">
    <property type="match status" value="1"/>
</dbReference>
<dbReference type="Pfam" id="PF02927">
    <property type="entry name" value="CelD_N"/>
    <property type="match status" value="1"/>
</dbReference>
<evidence type="ECO:0000256" key="2">
    <source>
        <dbReference type="ARBA" id="ARBA00023277"/>
    </source>
</evidence>
<dbReference type="CDD" id="cd02850">
    <property type="entry name" value="E_set_Cellulase_N"/>
    <property type="match status" value="1"/>
</dbReference>
<name>A0AAE9SCX6_9GAMM</name>
<evidence type="ECO:0000259" key="5">
    <source>
        <dbReference type="Pfam" id="PF02927"/>
    </source>
</evidence>
<dbReference type="InterPro" id="IPR001701">
    <property type="entry name" value="Glyco_hydro_9"/>
</dbReference>
<keyword evidence="7" id="KW-1185">Reference proteome</keyword>
<dbReference type="RefSeq" id="WP_252995854.1">
    <property type="nucleotide sequence ID" value="NZ_CP099717.1"/>
</dbReference>
<gene>
    <name evidence="6" type="ORF">NHF51_05865</name>
</gene>
<dbReference type="SUPFAM" id="SSF81296">
    <property type="entry name" value="E set domains"/>
    <property type="match status" value="1"/>
</dbReference>
<keyword evidence="3" id="KW-0624">Polysaccharide degradation</keyword>
<comment type="similarity">
    <text evidence="1">Belongs to the glycosyl hydrolase 9 (cellulase E) family.</text>
</comment>
<dbReference type="Gene3D" id="2.60.40.10">
    <property type="entry name" value="Immunoglobulins"/>
    <property type="match status" value="1"/>
</dbReference>
<protein>
    <submittedName>
        <fullName evidence="6">Glycoside hydrolase family 9 protein</fullName>
    </submittedName>
</protein>
<reference evidence="6" key="1">
    <citation type="submission" date="2022-06" db="EMBL/GenBank/DDBJ databases">
        <title>Complete Genome of Aeromonas sp. Strain SOD01 Isolated from an Urban Freshwater Stream.</title>
        <authorList>
            <person name="Williams L.E."/>
            <person name="Brysgel T."/>
            <person name="Capestro E.M."/>
            <person name="Foltz G.V."/>
            <person name="Gardner A.E."/>
            <person name="Ingrassia J."/>
            <person name="Peterson E."/>
            <person name="Arruda J."/>
            <person name="Flaherty I."/>
            <person name="Hunt M."/>
            <person name="Pappas G."/>
            <person name="Ramsaran S."/>
            <person name="Rocha M."/>
        </authorList>
    </citation>
    <scope>NUCLEOTIDE SEQUENCE</scope>
    <source>
        <strain evidence="6">SOD01</strain>
    </source>
</reference>